<evidence type="ECO:0000313" key="2">
    <source>
        <dbReference type="Proteomes" id="UP000190774"/>
    </source>
</evidence>
<name>A0A1T4XHL1_9BACT</name>
<keyword evidence="2" id="KW-1185">Reference proteome</keyword>
<protein>
    <submittedName>
        <fullName evidence="1">Uncharacterized protein</fullName>
    </submittedName>
</protein>
<gene>
    <name evidence="1" type="ORF">SAMN02745166_01522</name>
</gene>
<accession>A0A1T4XHL1</accession>
<evidence type="ECO:0000313" key="1">
    <source>
        <dbReference type="EMBL" id="SKA89006.1"/>
    </source>
</evidence>
<reference evidence="2" key="1">
    <citation type="submission" date="2017-02" db="EMBL/GenBank/DDBJ databases">
        <authorList>
            <person name="Varghese N."/>
            <person name="Submissions S."/>
        </authorList>
    </citation>
    <scope>NUCLEOTIDE SEQUENCE [LARGE SCALE GENOMIC DNA]</scope>
    <source>
        <strain evidence="2">ATCC 700200</strain>
    </source>
</reference>
<dbReference type="AlphaFoldDB" id="A0A1T4XHL1"/>
<proteinExistence type="predicted"/>
<dbReference type="Proteomes" id="UP000190774">
    <property type="component" value="Unassembled WGS sequence"/>
</dbReference>
<organism evidence="1 2">
    <name type="scientific">Prosthecobacter debontii</name>
    <dbReference type="NCBI Taxonomy" id="48467"/>
    <lineage>
        <taxon>Bacteria</taxon>
        <taxon>Pseudomonadati</taxon>
        <taxon>Verrucomicrobiota</taxon>
        <taxon>Verrucomicrobiia</taxon>
        <taxon>Verrucomicrobiales</taxon>
        <taxon>Verrucomicrobiaceae</taxon>
        <taxon>Prosthecobacter</taxon>
    </lineage>
</organism>
<dbReference type="EMBL" id="FUYE01000004">
    <property type="protein sequence ID" value="SKA89006.1"/>
    <property type="molecule type" value="Genomic_DNA"/>
</dbReference>
<sequence>MARGGIFNLLYLAYGNMNLEPAIVSYMKANQDRWPSSWEDLHRYYRDMHFQIHTTWFIRRYFTVAWDIDPFAVAEQTPEARSNHLLLNVKDDLCTVVYRHHLEGPGGGQRRWVLPSMIEDYVRERKGLPPRKRW</sequence>